<protein>
    <recommendedName>
        <fullName evidence="1">RES domain-containing protein</fullName>
    </recommendedName>
</protein>
<name>A0A2U2B4N2_9BACT</name>
<dbReference type="RefSeq" id="WP_109265897.1">
    <property type="nucleotide sequence ID" value="NZ_QEWP01000021.1"/>
</dbReference>
<evidence type="ECO:0000313" key="2">
    <source>
        <dbReference type="EMBL" id="PWD97994.1"/>
    </source>
</evidence>
<sequence>MAYSLEVYRICKTEYAGDLKGTGAYKVGGRWNTPGNYMLYTSSSVSLSMLEVLVNFSPSTFPEGMSLVIISIPTDSISELSIENLNDKWASLPIDYFSQSVGDAWLESKESLTLTVPSVINPREINYLVNPLHPDFNKVHIKEILPWNFDSRLMWPPLAPPKEGDW</sequence>
<dbReference type="OrthoDB" id="9789501at2"/>
<reference evidence="2 3" key="1">
    <citation type="submission" date="2018-05" db="EMBL/GenBank/DDBJ databases">
        <title>Marinilabilia rubrum sp. nov., isolated from saltern sediment.</title>
        <authorList>
            <person name="Zhang R."/>
        </authorList>
    </citation>
    <scope>NUCLEOTIDE SEQUENCE [LARGE SCALE GENOMIC DNA]</scope>
    <source>
        <strain evidence="2 3">WTE16</strain>
    </source>
</reference>
<gene>
    <name evidence="2" type="ORF">DDZ16_18150</name>
</gene>
<evidence type="ECO:0000259" key="1">
    <source>
        <dbReference type="SMART" id="SM00953"/>
    </source>
</evidence>
<comment type="caution">
    <text evidence="2">The sequence shown here is derived from an EMBL/GenBank/DDBJ whole genome shotgun (WGS) entry which is preliminary data.</text>
</comment>
<dbReference type="AlphaFoldDB" id="A0A2U2B4N2"/>
<evidence type="ECO:0000313" key="3">
    <source>
        <dbReference type="Proteomes" id="UP000244956"/>
    </source>
</evidence>
<keyword evidence="3" id="KW-1185">Reference proteome</keyword>
<dbReference type="EMBL" id="QEWP01000021">
    <property type="protein sequence ID" value="PWD97994.1"/>
    <property type="molecule type" value="Genomic_DNA"/>
</dbReference>
<organism evidence="2 3">
    <name type="scientific">Marinilabilia rubra</name>
    <dbReference type="NCBI Taxonomy" id="2162893"/>
    <lineage>
        <taxon>Bacteria</taxon>
        <taxon>Pseudomonadati</taxon>
        <taxon>Bacteroidota</taxon>
        <taxon>Bacteroidia</taxon>
        <taxon>Marinilabiliales</taxon>
        <taxon>Marinilabiliaceae</taxon>
        <taxon>Marinilabilia</taxon>
    </lineage>
</organism>
<feature type="domain" description="RES" evidence="1">
    <location>
        <begin position="18"/>
        <end position="143"/>
    </location>
</feature>
<dbReference type="Pfam" id="PF08808">
    <property type="entry name" value="RES"/>
    <property type="match status" value="1"/>
</dbReference>
<proteinExistence type="predicted"/>
<dbReference type="Proteomes" id="UP000244956">
    <property type="component" value="Unassembled WGS sequence"/>
</dbReference>
<dbReference type="SMART" id="SM00953">
    <property type="entry name" value="RES"/>
    <property type="match status" value="1"/>
</dbReference>
<dbReference type="InterPro" id="IPR014914">
    <property type="entry name" value="RES_dom"/>
</dbReference>
<accession>A0A2U2B4N2</accession>